<protein>
    <submittedName>
        <fullName evidence="2">Uncharacterized protein</fullName>
    </submittedName>
</protein>
<evidence type="ECO:0000313" key="2">
    <source>
        <dbReference type="EMBL" id="VYT44130.1"/>
    </source>
</evidence>
<feature type="region of interest" description="Disordered" evidence="1">
    <location>
        <begin position="1"/>
        <end position="31"/>
    </location>
</feature>
<name>A0A6N2WPM1_9BACE</name>
<organism evidence="2">
    <name type="scientific">Bacteroides caccae</name>
    <dbReference type="NCBI Taxonomy" id="47678"/>
    <lineage>
        <taxon>Bacteria</taxon>
        <taxon>Pseudomonadati</taxon>
        <taxon>Bacteroidota</taxon>
        <taxon>Bacteroidia</taxon>
        <taxon>Bacteroidales</taxon>
        <taxon>Bacteroidaceae</taxon>
        <taxon>Bacteroides</taxon>
    </lineage>
</organism>
<gene>
    <name evidence="2" type="ORF">BCLFYP20_04153</name>
</gene>
<accession>A0A6N2WPM1</accession>
<sequence length="31" mass="3737">MEKESESRERHTDASSNFRKQEINTIFKPQI</sequence>
<dbReference type="EMBL" id="CACRTB010000038">
    <property type="protein sequence ID" value="VYT44130.1"/>
    <property type="molecule type" value="Genomic_DNA"/>
</dbReference>
<proteinExistence type="predicted"/>
<feature type="compositionally biased region" description="Basic and acidic residues" evidence="1">
    <location>
        <begin position="1"/>
        <end position="13"/>
    </location>
</feature>
<reference evidence="2" key="1">
    <citation type="submission" date="2019-11" db="EMBL/GenBank/DDBJ databases">
        <authorList>
            <person name="Feng L."/>
        </authorList>
    </citation>
    <scope>NUCLEOTIDE SEQUENCE</scope>
    <source>
        <strain evidence="2">BcaccaeLFYP20</strain>
    </source>
</reference>
<dbReference type="AlphaFoldDB" id="A0A6N2WPM1"/>
<evidence type="ECO:0000256" key="1">
    <source>
        <dbReference type="SAM" id="MobiDB-lite"/>
    </source>
</evidence>